<dbReference type="GO" id="GO:0004775">
    <property type="term" value="F:succinate-CoA ligase (ADP-forming) activity"/>
    <property type="evidence" value="ECO:0007669"/>
    <property type="project" value="TreeGrafter"/>
</dbReference>
<comment type="caution">
    <text evidence="6">The sequence shown here is derived from an EMBL/GenBank/DDBJ whole genome shotgun (WGS) entry which is preliminary data.</text>
</comment>
<dbReference type="GO" id="GO:0005739">
    <property type="term" value="C:mitochondrion"/>
    <property type="evidence" value="ECO:0007669"/>
    <property type="project" value="TreeGrafter"/>
</dbReference>
<accession>A0A1E5R3B4</accession>
<feature type="domain" description="CoA-binding" evidence="5">
    <location>
        <begin position="26"/>
        <end position="125"/>
    </location>
</feature>
<evidence type="ECO:0000256" key="1">
    <source>
        <dbReference type="ARBA" id="ARBA00022532"/>
    </source>
</evidence>
<protein>
    <submittedName>
        <fullName evidence="6">Succinyl-CoA ligase [ADP-forming] subunit alpha, mitochondrial</fullName>
    </submittedName>
</protein>
<keyword evidence="7" id="KW-1185">Reference proteome</keyword>
<dbReference type="Gene3D" id="3.40.50.261">
    <property type="entry name" value="Succinyl-CoA synthetase domains"/>
    <property type="match status" value="1"/>
</dbReference>
<dbReference type="UniPathway" id="UPA00223">
    <property type="reaction ID" value="UER00999"/>
</dbReference>
<dbReference type="SMART" id="SM00881">
    <property type="entry name" value="CoA_binding"/>
    <property type="match status" value="1"/>
</dbReference>
<name>A0A1E5R3B4_9ASCO</name>
<dbReference type="PROSITE" id="PS01216">
    <property type="entry name" value="SUCCINYL_COA_LIG_1"/>
    <property type="match status" value="1"/>
</dbReference>
<dbReference type="InterPro" id="IPR033847">
    <property type="entry name" value="Citrt_syn/SCS-alpha_CS"/>
</dbReference>
<dbReference type="GO" id="GO:0004776">
    <property type="term" value="F:succinate-CoA ligase (GDP-forming) activity"/>
    <property type="evidence" value="ECO:0007669"/>
    <property type="project" value="TreeGrafter"/>
</dbReference>
<dbReference type="PANTHER" id="PTHR11117:SF2">
    <property type="entry name" value="SUCCINATE--COA LIGASE [ADP_GDP-FORMING] SUBUNIT ALPHA, MITOCHONDRIAL"/>
    <property type="match status" value="1"/>
</dbReference>
<evidence type="ECO:0000313" key="7">
    <source>
        <dbReference type="Proteomes" id="UP000095605"/>
    </source>
</evidence>
<keyword evidence="2 6" id="KW-0436">Ligase</keyword>
<dbReference type="InterPro" id="IPR036291">
    <property type="entry name" value="NAD(P)-bd_dom_sf"/>
</dbReference>
<dbReference type="Pfam" id="PF00549">
    <property type="entry name" value="Ligase_CoA"/>
    <property type="match status" value="1"/>
</dbReference>
<organism evidence="6 7">
    <name type="scientific">Hanseniaspora opuntiae</name>
    <dbReference type="NCBI Taxonomy" id="211096"/>
    <lineage>
        <taxon>Eukaryota</taxon>
        <taxon>Fungi</taxon>
        <taxon>Dikarya</taxon>
        <taxon>Ascomycota</taxon>
        <taxon>Saccharomycotina</taxon>
        <taxon>Saccharomycetes</taxon>
        <taxon>Saccharomycodales</taxon>
        <taxon>Saccharomycodaceae</taxon>
        <taxon>Hanseniaspora</taxon>
    </lineage>
</organism>
<evidence type="ECO:0000256" key="4">
    <source>
        <dbReference type="PIRSR" id="PIRSR001553-1"/>
    </source>
</evidence>
<gene>
    <name evidence="6" type="ORF">AWRI3578_g3956</name>
</gene>
<dbReference type="GO" id="GO:0000166">
    <property type="term" value="F:nucleotide binding"/>
    <property type="evidence" value="ECO:0007669"/>
    <property type="project" value="UniProtKB-KW"/>
</dbReference>
<evidence type="ECO:0000259" key="5">
    <source>
        <dbReference type="SMART" id="SM00881"/>
    </source>
</evidence>
<dbReference type="PANTHER" id="PTHR11117">
    <property type="entry name" value="SUCCINYL-COA LIGASE SUBUNIT ALPHA"/>
    <property type="match status" value="1"/>
</dbReference>
<keyword evidence="1" id="KW-0816">Tricarboxylic acid cycle</keyword>
<feature type="active site" description="Tele-phosphohistidine intermediate" evidence="4">
    <location>
        <position position="277"/>
    </location>
</feature>
<evidence type="ECO:0000256" key="2">
    <source>
        <dbReference type="ARBA" id="ARBA00022598"/>
    </source>
</evidence>
<dbReference type="GO" id="GO:0009361">
    <property type="term" value="C:succinate-CoA ligase complex (ADP-forming)"/>
    <property type="evidence" value="ECO:0007669"/>
    <property type="project" value="TreeGrafter"/>
</dbReference>
<keyword evidence="3" id="KW-0547">Nucleotide-binding</keyword>
<sequence length="323" mass="34585">MLRQFSLVTKRFNSATPYEQTIKNLKVPKDAKVLIQGFTGKQATFHSDISLKYGTNIVGGINPKKAGQEHLGKPVYGSLEEYSAKNNNTNPDIVGVFTPPPVAASNIKACIEKGVPLVVCITEGIPQKDMCEITNMLKVQNKTRLIGGNCPGLITPQERVRVGIQPVSIFKPGFVGIMSKSGTLTYEAVNQTTQIGFGQTNIIGIGGDPYQGTTFLDCLKYFELDQETKALVLLGEIGGLAEVEAAEYIKNSERLSKMPIVSFIAGEATVPGKRFGHAGAVTNAADKGKDTAAAKKQALRDAGVYVVDSPGQIGEALLKIVKQ</sequence>
<evidence type="ECO:0000256" key="3">
    <source>
        <dbReference type="ARBA" id="ARBA00022741"/>
    </source>
</evidence>
<dbReference type="NCBIfam" id="NF004230">
    <property type="entry name" value="PRK05678.1"/>
    <property type="match status" value="1"/>
</dbReference>
<dbReference type="InterPro" id="IPR005810">
    <property type="entry name" value="CoA_lig_alpha"/>
</dbReference>
<evidence type="ECO:0000313" key="6">
    <source>
        <dbReference type="EMBL" id="OEJ81389.1"/>
    </source>
</evidence>
<dbReference type="GO" id="GO:0006099">
    <property type="term" value="P:tricarboxylic acid cycle"/>
    <property type="evidence" value="ECO:0007669"/>
    <property type="project" value="UniProtKB-UniPathway"/>
</dbReference>
<dbReference type="EMBL" id="LPNL01000009">
    <property type="protein sequence ID" value="OEJ81389.1"/>
    <property type="molecule type" value="Genomic_DNA"/>
</dbReference>
<dbReference type="InterPro" id="IPR005811">
    <property type="entry name" value="SUCC_ACL_C"/>
</dbReference>
<dbReference type="InterPro" id="IPR016102">
    <property type="entry name" value="Succinyl-CoA_synth-like"/>
</dbReference>
<dbReference type="PIRSF" id="PIRSF001553">
    <property type="entry name" value="SucCS_alpha"/>
    <property type="match status" value="1"/>
</dbReference>
<dbReference type="Pfam" id="PF02629">
    <property type="entry name" value="CoA_binding"/>
    <property type="match status" value="1"/>
</dbReference>
<dbReference type="Gene3D" id="3.40.50.720">
    <property type="entry name" value="NAD(P)-binding Rossmann-like Domain"/>
    <property type="match status" value="1"/>
</dbReference>
<reference evidence="7" key="1">
    <citation type="journal article" date="2016" name="Genome Announc.">
        <title>Genome sequences of three species of Hanseniaspora isolated from spontaneous wine fermentations.</title>
        <authorList>
            <person name="Sternes P.R."/>
            <person name="Lee D."/>
            <person name="Kutyna D.R."/>
            <person name="Borneman A.R."/>
        </authorList>
    </citation>
    <scope>NUCLEOTIDE SEQUENCE [LARGE SCALE GENOMIC DNA]</scope>
    <source>
        <strain evidence="7">AWRI3578</strain>
    </source>
</reference>
<dbReference type="AlphaFoldDB" id="A0A1E5R3B4"/>
<dbReference type="OrthoDB" id="1664372at2759"/>
<dbReference type="Proteomes" id="UP000095605">
    <property type="component" value="Unassembled WGS sequence"/>
</dbReference>
<proteinExistence type="predicted"/>
<dbReference type="InterPro" id="IPR003781">
    <property type="entry name" value="CoA-bd"/>
</dbReference>
<dbReference type="SUPFAM" id="SSF51735">
    <property type="entry name" value="NAD(P)-binding Rossmann-fold domains"/>
    <property type="match status" value="1"/>
</dbReference>
<dbReference type="SUPFAM" id="SSF52210">
    <property type="entry name" value="Succinyl-CoA synthetase domains"/>
    <property type="match status" value="1"/>
</dbReference>
<dbReference type="PRINTS" id="PR01798">
    <property type="entry name" value="SCOASYNTHASE"/>
</dbReference>